<protein>
    <recommendedName>
        <fullName evidence="2">NADH:ubiquinone reductase (non-electrogenic)</fullName>
        <ecNumber evidence="2">1.6.5.9</ecNumber>
    </recommendedName>
</protein>
<keyword evidence="13" id="KW-1185">Reference proteome</keyword>
<keyword evidence="6" id="KW-0560">Oxidoreductase</keyword>
<dbReference type="EMBL" id="CAKKNE010000005">
    <property type="protein sequence ID" value="CAH0376196.1"/>
    <property type="molecule type" value="Genomic_DNA"/>
</dbReference>
<evidence type="ECO:0000256" key="5">
    <source>
        <dbReference type="ARBA" id="ARBA00022946"/>
    </source>
</evidence>
<evidence type="ECO:0000256" key="8">
    <source>
        <dbReference type="ARBA" id="ARBA00047599"/>
    </source>
</evidence>
<evidence type="ECO:0000256" key="6">
    <source>
        <dbReference type="ARBA" id="ARBA00023002"/>
    </source>
</evidence>
<dbReference type="Pfam" id="PF22366">
    <property type="entry name" value="NDH2_C"/>
    <property type="match status" value="1"/>
</dbReference>
<dbReference type="EC" id="1.6.5.9" evidence="2"/>
<dbReference type="PRINTS" id="PR00368">
    <property type="entry name" value="FADPNR"/>
</dbReference>
<comment type="caution">
    <text evidence="12">The sequence shown here is derived from an EMBL/GenBank/DDBJ whole genome shotgun (WGS) entry which is preliminary data.</text>
</comment>
<accession>A0A8J2X5K1</accession>
<reference evidence="12" key="1">
    <citation type="submission" date="2021-11" db="EMBL/GenBank/DDBJ databases">
        <authorList>
            <consortium name="Genoscope - CEA"/>
            <person name="William W."/>
        </authorList>
    </citation>
    <scope>NUCLEOTIDE SEQUENCE</scope>
</reference>
<evidence type="ECO:0000313" key="13">
    <source>
        <dbReference type="Proteomes" id="UP000789595"/>
    </source>
</evidence>
<dbReference type="InterPro" id="IPR023753">
    <property type="entry name" value="FAD/NAD-binding_dom"/>
</dbReference>
<feature type="domain" description="FAD/NAD(P)-binding" evidence="10">
    <location>
        <begin position="20"/>
        <end position="345"/>
    </location>
</feature>
<keyword evidence="4" id="KW-0274">FAD</keyword>
<keyword evidence="3" id="KW-0285">Flavoprotein</keyword>
<keyword evidence="5" id="KW-0809">Transit peptide</keyword>
<evidence type="ECO:0000256" key="2">
    <source>
        <dbReference type="ARBA" id="ARBA00012637"/>
    </source>
</evidence>
<dbReference type="Proteomes" id="UP000789595">
    <property type="component" value="Unassembled WGS sequence"/>
</dbReference>
<evidence type="ECO:0000256" key="7">
    <source>
        <dbReference type="ARBA" id="ARBA00023027"/>
    </source>
</evidence>
<gene>
    <name evidence="12" type="ORF">PECAL_5P07610</name>
</gene>
<dbReference type="SUPFAM" id="SSF51905">
    <property type="entry name" value="FAD/NAD(P)-binding domain"/>
    <property type="match status" value="1"/>
</dbReference>
<name>A0A8J2X5K1_9STRA</name>
<evidence type="ECO:0000256" key="4">
    <source>
        <dbReference type="ARBA" id="ARBA00022827"/>
    </source>
</evidence>
<evidence type="ECO:0000256" key="3">
    <source>
        <dbReference type="ARBA" id="ARBA00022630"/>
    </source>
</evidence>
<dbReference type="OrthoDB" id="3244603at2759"/>
<comment type="catalytic activity">
    <reaction evidence="8">
        <text>a quinone + NADH + H(+) = a quinol + NAD(+)</text>
        <dbReference type="Rhea" id="RHEA:46160"/>
        <dbReference type="ChEBI" id="CHEBI:15378"/>
        <dbReference type="ChEBI" id="CHEBI:24646"/>
        <dbReference type="ChEBI" id="CHEBI:57540"/>
        <dbReference type="ChEBI" id="CHEBI:57945"/>
        <dbReference type="ChEBI" id="CHEBI:132124"/>
        <dbReference type="EC" id="1.6.5.9"/>
    </reaction>
</comment>
<organism evidence="12 13">
    <name type="scientific">Pelagomonas calceolata</name>
    <dbReference type="NCBI Taxonomy" id="35677"/>
    <lineage>
        <taxon>Eukaryota</taxon>
        <taxon>Sar</taxon>
        <taxon>Stramenopiles</taxon>
        <taxon>Ochrophyta</taxon>
        <taxon>Pelagophyceae</taxon>
        <taxon>Pelagomonadales</taxon>
        <taxon>Pelagomonadaceae</taxon>
        <taxon>Pelagomonas</taxon>
    </lineage>
</organism>
<evidence type="ECO:0000256" key="1">
    <source>
        <dbReference type="ARBA" id="ARBA00005272"/>
    </source>
</evidence>
<evidence type="ECO:0000259" key="10">
    <source>
        <dbReference type="Pfam" id="PF07992"/>
    </source>
</evidence>
<dbReference type="PANTHER" id="PTHR43706">
    <property type="entry name" value="NADH DEHYDROGENASE"/>
    <property type="match status" value="1"/>
</dbReference>
<dbReference type="Gene3D" id="3.50.50.100">
    <property type="match status" value="1"/>
</dbReference>
<dbReference type="InterPro" id="IPR045024">
    <property type="entry name" value="NDH-2"/>
</dbReference>
<proteinExistence type="inferred from homology"/>
<dbReference type="InterPro" id="IPR054585">
    <property type="entry name" value="NDH2-like_C"/>
</dbReference>
<sequence length="470" mass="52083">MQALRRTLGFASQATARKPRVVVLGSGWGGNKVARYLDKTKFDVRVVSPANHFLFTPLLPSTAVGTLEFRAVQEPVRTIKGLGKYHQAKAQKLDVENRIVNCRDIFSGDTFDINYDFLVISAGCKTNTFAVPGVTQEQQSTVFFLKHLYHARRIRDRILECFERAASPVASEEERRDLLHFVVVGGGATSCEFATELSEFLEKDVRKWYPDLADLVSLSIVEAGPNLLAGFDETCWQYYTKHLREHNVDVRTGCAITAVEPAEDGRVSSATMANRSTMRFGCMVWSAGLAPIKFVEGSSLEKGKGGRIVVDEYLRAADRVFALGDCAASREDPLPPTANAAEQQGAYLAKCFNNTYYKAGADGVMPAKPDPVVPSAMPFAWLEPLDNLWDARSEFRYVERGKMASMGMWGGVADLTKSEITPVGGTLTGVTAFASWRGAYLSKQVSVQNMILIPMFWFKSWLFGRDISRF</sequence>
<dbReference type="GO" id="GO:0005739">
    <property type="term" value="C:mitochondrion"/>
    <property type="evidence" value="ECO:0007669"/>
    <property type="project" value="TreeGrafter"/>
</dbReference>
<feature type="domain" description="External alternative NADH-ubiquinone oxidoreductase-like C-terminal" evidence="11">
    <location>
        <begin position="400"/>
        <end position="466"/>
    </location>
</feature>
<comment type="catalytic activity">
    <reaction evidence="9">
        <text>a ubiquinone + NADH + H(+) = a ubiquinol + NAD(+)</text>
        <dbReference type="Rhea" id="RHEA:23152"/>
        <dbReference type="Rhea" id="RHEA-COMP:9565"/>
        <dbReference type="Rhea" id="RHEA-COMP:9566"/>
        <dbReference type="ChEBI" id="CHEBI:15378"/>
        <dbReference type="ChEBI" id="CHEBI:16389"/>
        <dbReference type="ChEBI" id="CHEBI:17976"/>
        <dbReference type="ChEBI" id="CHEBI:57540"/>
        <dbReference type="ChEBI" id="CHEBI:57945"/>
    </reaction>
</comment>
<evidence type="ECO:0000259" key="11">
    <source>
        <dbReference type="Pfam" id="PF22366"/>
    </source>
</evidence>
<dbReference type="InterPro" id="IPR036188">
    <property type="entry name" value="FAD/NAD-bd_sf"/>
</dbReference>
<dbReference type="GO" id="GO:0050136">
    <property type="term" value="F:NADH dehydrogenase (quinone) (non-electrogenic) activity"/>
    <property type="evidence" value="ECO:0007669"/>
    <property type="project" value="UniProtKB-EC"/>
</dbReference>
<dbReference type="PANTHER" id="PTHR43706:SF47">
    <property type="entry name" value="EXTERNAL NADH-UBIQUINONE OXIDOREDUCTASE 1, MITOCHONDRIAL-RELATED"/>
    <property type="match status" value="1"/>
</dbReference>
<dbReference type="AlphaFoldDB" id="A0A8J2X5K1"/>
<keyword evidence="7" id="KW-0520">NAD</keyword>
<evidence type="ECO:0000313" key="12">
    <source>
        <dbReference type="EMBL" id="CAH0376196.1"/>
    </source>
</evidence>
<dbReference type="Pfam" id="PF07992">
    <property type="entry name" value="Pyr_redox_2"/>
    <property type="match status" value="1"/>
</dbReference>
<comment type="similarity">
    <text evidence="1">Belongs to the NADH dehydrogenase family.</text>
</comment>
<evidence type="ECO:0000256" key="9">
    <source>
        <dbReference type="ARBA" id="ARBA00049010"/>
    </source>
</evidence>